<dbReference type="InterPro" id="IPR016161">
    <property type="entry name" value="Ald_DH/histidinol_DH"/>
</dbReference>
<dbReference type="PANTHER" id="PTHR43570:SF20">
    <property type="entry name" value="ALDEHYDE DEHYDROGENASE ALDX-RELATED"/>
    <property type="match status" value="1"/>
</dbReference>
<feature type="active site" evidence="5 6">
    <location>
        <position position="228"/>
    </location>
</feature>
<dbReference type="InterPro" id="IPR015590">
    <property type="entry name" value="Aldehyde_DH_dom"/>
</dbReference>
<evidence type="ECO:0000313" key="10">
    <source>
        <dbReference type="Proteomes" id="UP000472676"/>
    </source>
</evidence>
<evidence type="ECO:0000256" key="2">
    <source>
        <dbReference type="ARBA" id="ARBA00023002"/>
    </source>
</evidence>
<proteinExistence type="inferred from homology"/>
<feature type="active site" evidence="5">
    <location>
        <position position="262"/>
    </location>
</feature>
<dbReference type="SUPFAM" id="SSF53720">
    <property type="entry name" value="ALDH-like"/>
    <property type="match status" value="1"/>
</dbReference>
<dbReference type="InterPro" id="IPR029510">
    <property type="entry name" value="Ald_DH_CS_GLU"/>
</dbReference>
<evidence type="ECO:0000256" key="6">
    <source>
        <dbReference type="PROSITE-ProRule" id="PRU10007"/>
    </source>
</evidence>
<dbReference type="RefSeq" id="WP_166261019.1">
    <property type="nucleotide sequence ID" value="NZ_JAAMOW010000010.1"/>
</dbReference>
<dbReference type="GO" id="GO:0006081">
    <property type="term" value="P:aldehyde metabolic process"/>
    <property type="evidence" value="ECO:0007669"/>
    <property type="project" value="InterPro"/>
</dbReference>
<dbReference type="AlphaFoldDB" id="A0A6M2BWX3"/>
<evidence type="ECO:0000313" key="9">
    <source>
        <dbReference type="EMBL" id="NGY06785.1"/>
    </source>
</evidence>
<evidence type="ECO:0000256" key="3">
    <source>
        <dbReference type="ARBA" id="ARBA00023027"/>
    </source>
</evidence>
<feature type="domain" description="Aldehyde dehydrogenase" evidence="8">
    <location>
        <begin position="28"/>
        <end position="456"/>
    </location>
</feature>
<accession>A0A6M2BWX3</accession>
<protein>
    <recommendedName>
        <fullName evidence="4">Aldehyde dehydrogenase</fullName>
    </recommendedName>
</protein>
<keyword evidence="10" id="KW-1185">Reference proteome</keyword>
<dbReference type="InterPro" id="IPR016163">
    <property type="entry name" value="Ald_DH_C"/>
</dbReference>
<sequence length="488" mass="53368">MNASMKEGRGPAEQYGLPLQQLLDRQRAAFMAELPVTAATRIDRLRRLGELLIAGRDALCDAMQTDFGTRSRHVSLLTDIVFSLRNINHARKHVETWMKRSRRPLDFPLRLLGSDAWVEFQPKGVVGILSPWNFPVYLTLTPLAGVLAAGNRAMIKPSELTPATSTCMAALISQHFDETEVAVTLGDATVGAAFSSLPFDHLVFTGGGAVGRHVMLAAADKLVPVTLELGGKSPVIVGRSADIEAAAERIVLGKLLNAGQICLAPDYVLVARELEEPLVQAMLAQARRLYPCYAGNPDYVAIVNARHHARLQSYLDDARKRGASIVSADVDGTEGQANPATRIMPFTIVRNAPHDSAILGNEIFGPLLPVIPFERIEDAVRHINDRDRPLGLYYFGRDNSEQQIVLSRTIAGGVTLNDVIFHVMQEDLPLGGIGGSGMGRYHGREGFLEFSHPKAVYKQTRFDIAALLGSKPPYGKKLDAYIRKELKL</sequence>
<name>A0A6M2BWX3_9GAMM</name>
<dbReference type="InterPro" id="IPR016160">
    <property type="entry name" value="Ald_DH_CS_CYS"/>
</dbReference>
<evidence type="ECO:0000256" key="4">
    <source>
        <dbReference type="PIRNR" id="PIRNR036492"/>
    </source>
</evidence>
<dbReference type="Pfam" id="PF00171">
    <property type="entry name" value="Aldedh"/>
    <property type="match status" value="1"/>
</dbReference>
<dbReference type="PROSITE" id="PS00687">
    <property type="entry name" value="ALDEHYDE_DEHYDR_GLU"/>
    <property type="match status" value="1"/>
</dbReference>
<dbReference type="GO" id="GO:0004029">
    <property type="term" value="F:aldehyde dehydrogenase (NAD+) activity"/>
    <property type="evidence" value="ECO:0007669"/>
    <property type="project" value="TreeGrafter"/>
</dbReference>
<dbReference type="EMBL" id="JAAMOW010000010">
    <property type="protein sequence ID" value="NGY06785.1"/>
    <property type="molecule type" value="Genomic_DNA"/>
</dbReference>
<dbReference type="PROSITE" id="PS00070">
    <property type="entry name" value="ALDEHYDE_DEHYDR_CYS"/>
    <property type="match status" value="1"/>
</dbReference>
<comment type="similarity">
    <text evidence="1 4 7">Belongs to the aldehyde dehydrogenase family.</text>
</comment>
<evidence type="ECO:0000256" key="5">
    <source>
        <dbReference type="PIRSR" id="PIRSR036492-1"/>
    </source>
</evidence>
<dbReference type="PIRSF" id="PIRSF036492">
    <property type="entry name" value="ALDH"/>
    <property type="match status" value="1"/>
</dbReference>
<comment type="caution">
    <text evidence="9">The sequence shown here is derived from an EMBL/GenBank/DDBJ whole genome shotgun (WGS) entry which is preliminary data.</text>
</comment>
<dbReference type="InterPro" id="IPR016162">
    <property type="entry name" value="Ald_DH_N"/>
</dbReference>
<evidence type="ECO:0000256" key="7">
    <source>
        <dbReference type="RuleBase" id="RU003345"/>
    </source>
</evidence>
<dbReference type="InterPro" id="IPR012394">
    <property type="entry name" value="Aldehyde_DH_NAD(P)"/>
</dbReference>
<evidence type="ECO:0000256" key="1">
    <source>
        <dbReference type="ARBA" id="ARBA00009986"/>
    </source>
</evidence>
<dbReference type="Gene3D" id="3.40.309.10">
    <property type="entry name" value="Aldehyde Dehydrogenase, Chain A, domain 2"/>
    <property type="match status" value="1"/>
</dbReference>
<keyword evidence="3" id="KW-0520">NAD</keyword>
<dbReference type="CDD" id="cd07133">
    <property type="entry name" value="ALDH_CALDH_CalB"/>
    <property type="match status" value="1"/>
</dbReference>
<keyword evidence="2 4" id="KW-0560">Oxidoreductase</keyword>
<dbReference type="Gene3D" id="3.40.605.10">
    <property type="entry name" value="Aldehyde Dehydrogenase, Chain A, domain 1"/>
    <property type="match status" value="1"/>
</dbReference>
<dbReference type="PANTHER" id="PTHR43570">
    <property type="entry name" value="ALDEHYDE DEHYDROGENASE"/>
    <property type="match status" value="1"/>
</dbReference>
<dbReference type="Proteomes" id="UP000472676">
    <property type="component" value="Unassembled WGS sequence"/>
</dbReference>
<evidence type="ECO:0000259" key="8">
    <source>
        <dbReference type="Pfam" id="PF00171"/>
    </source>
</evidence>
<gene>
    <name evidence="9" type="ORF">G7Y85_18580</name>
</gene>
<dbReference type="GO" id="GO:0005737">
    <property type="term" value="C:cytoplasm"/>
    <property type="evidence" value="ECO:0007669"/>
    <property type="project" value="TreeGrafter"/>
</dbReference>
<reference evidence="9 10" key="1">
    <citation type="journal article" date="2014" name="Int. J. Syst. Evol. Microbiol.">
        <title>Solimonas terrae sp. nov., isolated from soil.</title>
        <authorList>
            <person name="Kim S.J."/>
            <person name="Moon J.Y."/>
            <person name="Weon H.Y."/>
            <person name="Ahn J.H."/>
            <person name="Chen W.M."/>
            <person name="Kwon S.W."/>
        </authorList>
    </citation>
    <scope>NUCLEOTIDE SEQUENCE [LARGE SCALE GENOMIC DNA]</scope>
    <source>
        <strain evidence="9 10">KIS83-12</strain>
    </source>
</reference>
<organism evidence="9 10">
    <name type="scientific">Solimonas terrae</name>
    <dbReference type="NCBI Taxonomy" id="1396819"/>
    <lineage>
        <taxon>Bacteria</taxon>
        <taxon>Pseudomonadati</taxon>
        <taxon>Pseudomonadota</taxon>
        <taxon>Gammaproteobacteria</taxon>
        <taxon>Nevskiales</taxon>
        <taxon>Nevskiaceae</taxon>
        <taxon>Solimonas</taxon>
    </lineage>
</organism>